<evidence type="ECO:0008006" key="4">
    <source>
        <dbReference type="Google" id="ProtNLM"/>
    </source>
</evidence>
<keyword evidence="3" id="KW-1185">Reference proteome</keyword>
<dbReference type="OrthoDB" id="10311505at2759"/>
<dbReference type="GeneID" id="13400798"/>
<dbReference type="HOGENOM" id="CLU_680088_0_0_1"/>
<protein>
    <recommendedName>
        <fullName evidence="4">Swt1-like HEPN domain-containing protein</fullName>
    </recommendedName>
</protein>
<dbReference type="AlphaFoldDB" id="F9XQ21"/>
<gene>
    <name evidence="2" type="ORF">MYCGRDRAFT_111644</name>
</gene>
<accession>F9XQ21</accession>
<reference evidence="2 3" key="1">
    <citation type="journal article" date="2011" name="PLoS Genet.">
        <title>Finished genome of the fungal wheat pathogen Mycosphaerella graminicola reveals dispensome structure, chromosome plasticity, and stealth pathogenesis.</title>
        <authorList>
            <person name="Goodwin S.B."/>
            <person name="Ben M'barek S."/>
            <person name="Dhillon B."/>
            <person name="Wittenberg A.H.J."/>
            <person name="Crane C.F."/>
            <person name="Hane J.K."/>
            <person name="Foster A.J."/>
            <person name="Van der Lee T.A.J."/>
            <person name="Grimwood J."/>
            <person name="Aerts A."/>
            <person name="Antoniw J."/>
            <person name="Bailey A."/>
            <person name="Bluhm B."/>
            <person name="Bowler J."/>
            <person name="Bristow J."/>
            <person name="van der Burgt A."/>
            <person name="Canto-Canche B."/>
            <person name="Churchill A.C.L."/>
            <person name="Conde-Ferraez L."/>
            <person name="Cools H.J."/>
            <person name="Coutinho P.M."/>
            <person name="Csukai M."/>
            <person name="Dehal P."/>
            <person name="De Wit P."/>
            <person name="Donzelli B."/>
            <person name="van de Geest H.C."/>
            <person name="van Ham R.C.H.J."/>
            <person name="Hammond-Kosack K.E."/>
            <person name="Henrissat B."/>
            <person name="Kilian A."/>
            <person name="Kobayashi A.K."/>
            <person name="Koopmann E."/>
            <person name="Kourmpetis Y."/>
            <person name="Kuzniar A."/>
            <person name="Lindquist E."/>
            <person name="Lombard V."/>
            <person name="Maliepaard C."/>
            <person name="Martins N."/>
            <person name="Mehrabi R."/>
            <person name="Nap J.P.H."/>
            <person name="Ponomarenko A."/>
            <person name="Rudd J.J."/>
            <person name="Salamov A."/>
            <person name="Schmutz J."/>
            <person name="Schouten H.J."/>
            <person name="Shapiro H."/>
            <person name="Stergiopoulos I."/>
            <person name="Torriani S.F.F."/>
            <person name="Tu H."/>
            <person name="de Vries R.P."/>
            <person name="Waalwijk C."/>
            <person name="Ware S.B."/>
            <person name="Wiebenga A."/>
            <person name="Zwiers L.-H."/>
            <person name="Oliver R.P."/>
            <person name="Grigoriev I.V."/>
            <person name="Kema G.H.J."/>
        </authorList>
    </citation>
    <scope>NUCLEOTIDE SEQUENCE [LARGE SCALE GENOMIC DNA]</scope>
    <source>
        <strain evidence="3">CBS 115943 / IPO323</strain>
    </source>
</reference>
<feature type="compositionally biased region" description="Basic residues" evidence="1">
    <location>
        <begin position="40"/>
        <end position="49"/>
    </location>
</feature>
<dbReference type="EMBL" id="CM001208">
    <property type="protein sequence ID" value="EGP82730.1"/>
    <property type="molecule type" value="Genomic_DNA"/>
</dbReference>
<organism evidence="2 3">
    <name type="scientific">Zymoseptoria tritici (strain CBS 115943 / IPO323)</name>
    <name type="common">Speckled leaf blotch fungus</name>
    <name type="synonym">Septoria tritici</name>
    <dbReference type="NCBI Taxonomy" id="336722"/>
    <lineage>
        <taxon>Eukaryota</taxon>
        <taxon>Fungi</taxon>
        <taxon>Dikarya</taxon>
        <taxon>Ascomycota</taxon>
        <taxon>Pezizomycotina</taxon>
        <taxon>Dothideomycetes</taxon>
        <taxon>Dothideomycetidae</taxon>
        <taxon>Mycosphaerellales</taxon>
        <taxon>Mycosphaerellaceae</taxon>
        <taxon>Zymoseptoria</taxon>
    </lineage>
</organism>
<feature type="compositionally biased region" description="Basic and acidic residues" evidence="1">
    <location>
        <begin position="70"/>
        <end position="87"/>
    </location>
</feature>
<dbReference type="InParanoid" id="F9XQ21"/>
<feature type="region of interest" description="Disordered" evidence="1">
    <location>
        <begin position="1"/>
        <end position="87"/>
    </location>
</feature>
<dbReference type="Proteomes" id="UP000008062">
    <property type="component" value="Chromosome 13"/>
</dbReference>
<evidence type="ECO:0000313" key="2">
    <source>
        <dbReference type="EMBL" id="EGP82730.1"/>
    </source>
</evidence>
<dbReference type="VEuPathDB" id="FungiDB:ZTRI_13.189"/>
<proteinExistence type="predicted"/>
<evidence type="ECO:0000313" key="3">
    <source>
        <dbReference type="Proteomes" id="UP000008062"/>
    </source>
</evidence>
<sequence>MSPIRRSQSRRLLEKPSGLPRPSLNKATITRTLSSVVNRSPRRRSRRLLGRPSRLPRPSRPKTIRTDSGWGDHVESAAYRDPDADQDQLDHFDNAQKSVREAQEALNQKAAQNQSVGTETSVIRPSSLPLEDEGEDPYPNARHISEITAEESMRLSREREAAVALREASILADRQAREALSSHKKLAIRSPEASWVYIPTYAMRHYLQQAYDLTQGYIYDFGRSSYPSKYLLEWDFEGDVRIERDDLRHLFGENGLYSESSSLAVKNHYRDLIETLVAMRNAWAHPGELDKAGASDPKILDIYLCAVEELAFLIGDIQAEATARRLRIEVEALAEEVFGDILALFASSQTSGQLAQWEMHHQRCFDWAIHSKKSNSTKLWDELPAVLQMAAEDWDHRYKGKITPS</sequence>
<dbReference type="KEGG" id="ztr:MYCGRDRAFT_111644"/>
<feature type="compositionally biased region" description="Polar residues" evidence="1">
    <location>
        <begin position="25"/>
        <end position="38"/>
    </location>
</feature>
<feature type="region of interest" description="Disordered" evidence="1">
    <location>
        <begin position="108"/>
        <end position="140"/>
    </location>
</feature>
<evidence type="ECO:0000256" key="1">
    <source>
        <dbReference type="SAM" id="MobiDB-lite"/>
    </source>
</evidence>
<feature type="compositionally biased region" description="Polar residues" evidence="1">
    <location>
        <begin position="108"/>
        <end position="124"/>
    </location>
</feature>
<dbReference type="RefSeq" id="XP_003847754.1">
    <property type="nucleotide sequence ID" value="XM_003847706.1"/>
</dbReference>
<name>F9XQ21_ZYMTI</name>